<name>A0A4Q7VU10_9BURK</name>
<evidence type="ECO:0000313" key="4">
    <source>
        <dbReference type="EMBL" id="RZT99817.1"/>
    </source>
</evidence>
<evidence type="ECO:0000313" key="5">
    <source>
        <dbReference type="Proteomes" id="UP000293398"/>
    </source>
</evidence>
<dbReference type="Gene3D" id="3.40.630.30">
    <property type="match status" value="1"/>
</dbReference>
<reference evidence="4 5" key="1">
    <citation type="submission" date="2019-02" db="EMBL/GenBank/DDBJ databases">
        <title>Genomic Encyclopedia of Type Strains, Phase IV (KMG-IV): sequencing the most valuable type-strain genomes for metagenomic binning, comparative biology and taxonomic classification.</title>
        <authorList>
            <person name="Goeker M."/>
        </authorList>
    </citation>
    <scope>NUCLEOTIDE SEQUENCE [LARGE SCALE GENOMIC DNA]</scope>
    <source>
        <strain evidence="4 5">DSM 23814</strain>
    </source>
</reference>
<evidence type="ECO:0000256" key="2">
    <source>
        <dbReference type="ARBA" id="ARBA00023315"/>
    </source>
</evidence>
<protein>
    <submittedName>
        <fullName evidence="4">Ribosomal protein S18 acetylase RimI-like enzyme</fullName>
    </submittedName>
</protein>
<dbReference type="GO" id="GO:0016747">
    <property type="term" value="F:acyltransferase activity, transferring groups other than amino-acyl groups"/>
    <property type="evidence" value="ECO:0007669"/>
    <property type="project" value="InterPro"/>
</dbReference>
<feature type="domain" description="N-acetyltransferase" evidence="3">
    <location>
        <begin position="4"/>
        <end position="165"/>
    </location>
</feature>
<gene>
    <name evidence="4" type="ORF">EV681_1611</name>
</gene>
<sequence length="169" mass="18308">MDTYAICALLPTDAPAFRDFRLGALRNAPQAFGSTYEAESTKALSFFQERLHTNTVLAARANGTIVGTAGLAANTGAREKHKGFIWGVFVAPRARGQGVANALLTALLAHADQHYEQVVLTVTADNLPALTLYQHAGFEIYGREPRSLKDGKDYSDEILMIRFAPQPAS</sequence>
<dbReference type="PANTHER" id="PTHR43877:SF2">
    <property type="entry name" value="AMINOALKYLPHOSPHONATE N-ACETYLTRANSFERASE-RELATED"/>
    <property type="match status" value="1"/>
</dbReference>
<dbReference type="AlphaFoldDB" id="A0A4Q7VU10"/>
<dbReference type="InterPro" id="IPR000182">
    <property type="entry name" value="GNAT_dom"/>
</dbReference>
<dbReference type="Proteomes" id="UP000293398">
    <property type="component" value="Unassembled WGS sequence"/>
</dbReference>
<dbReference type="InterPro" id="IPR050832">
    <property type="entry name" value="Bact_Acetyltransf"/>
</dbReference>
<dbReference type="RefSeq" id="WP_130303664.1">
    <property type="nucleotide sequence ID" value="NZ_SHKO01000001.1"/>
</dbReference>
<comment type="caution">
    <text evidence="4">The sequence shown here is derived from an EMBL/GenBank/DDBJ whole genome shotgun (WGS) entry which is preliminary data.</text>
</comment>
<dbReference type="SUPFAM" id="SSF55729">
    <property type="entry name" value="Acyl-CoA N-acyltransferases (Nat)"/>
    <property type="match status" value="1"/>
</dbReference>
<keyword evidence="4" id="KW-0687">Ribonucleoprotein</keyword>
<proteinExistence type="predicted"/>
<dbReference type="Pfam" id="PF00583">
    <property type="entry name" value="Acetyltransf_1"/>
    <property type="match status" value="1"/>
</dbReference>
<evidence type="ECO:0000259" key="3">
    <source>
        <dbReference type="PROSITE" id="PS51186"/>
    </source>
</evidence>
<keyword evidence="1" id="KW-0808">Transferase</keyword>
<evidence type="ECO:0000256" key="1">
    <source>
        <dbReference type="ARBA" id="ARBA00022679"/>
    </source>
</evidence>
<organism evidence="4 5">
    <name type="scientific">Advenella incenata</name>
    <dbReference type="NCBI Taxonomy" id="267800"/>
    <lineage>
        <taxon>Bacteria</taxon>
        <taxon>Pseudomonadati</taxon>
        <taxon>Pseudomonadota</taxon>
        <taxon>Betaproteobacteria</taxon>
        <taxon>Burkholderiales</taxon>
        <taxon>Alcaligenaceae</taxon>
    </lineage>
</organism>
<keyword evidence="5" id="KW-1185">Reference proteome</keyword>
<dbReference type="EMBL" id="SHKO01000001">
    <property type="protein sequence ID" value="RZT99817.1"/>
    <property type="molecule type" value="Genomic_DNA"/>
</dbReference>
<dbReference type="GO" id="GO:0005840">
    <property type="term" value="C:ribosome"/>
    <property type="evidence" value="ECO:0007669"/>
    <property type="project" value="UniProtKB-KW"/>
</dbReference>
<accession>A0A4Q7VU10</accession>
<keyword evidence="2" id="KW-0012">Acyltransferase</keyword>
<dbReference type="InterPro" id="IPR016181">
    <property type="entry name" value="Acyl_CoA_acyltransferase"/>
</dbReference>
<dbReference type="OrthoDB" id="9799092at2"/>
<dbReference type="CDD" id="cd04301">
    <property type="entry name" value="NAT_SF"/>
    <property type="match status" value="1"/>
</dbReference>
<keyword evidence="4" id="KW-0689">Ribosomal protein</keyword>
<dbReference type="PANTHER" id="PTHR43877">
    <property type="entry name" value="AMINOALKYLPHOSPHONATE N-ACETYLTRANSFERASE-RELATED-RELATED"/>
    <property type="match status" value="1"/>
</dbReference>
<dbReference type="PROSITE" id="PS51186">
    <property type="entry name" value="GNAT"/>
    <property type="match status" value="1"/>
</dbReference>